<gene>
    <name evidence="1" type="ORF">LCGC14_2313680</name>
</gene>
<comment type="caution">
    <text evidence="1">The sequence shown here is derived from an EMBL/GenBank/DDBJ whole genome shotgun (WGS) entry which is preliminary data.</text>
</comment>
<protein>
    <submittedName>
        <fullName evidence="1">Uncharacterized protein</fullName>
    </submittedName>
</protein>
<accession>A0A0F9CKF0</accession>
<name>A0A0F9CKF0_9ZZZZ</name>
<sequence length="53" mass="6511">MIVNNLKPIENLIFENRAWEEADYPRLHMKEPKTFTHTKFENFKPQEREIHLS</sequence>
<dbReference type="EMBL" id="LAZR01032894">
    <property type="protein sequence ID" value="KKL49619.1"/>
    <property type="molecule type" value="Genomic_DNA"/>
</dbReference>
<proteinExistence type="predicted"/>
<organism evidence="1">
    <name type="scientific">marine sediment metagenome</name>
    <dbReference type="NCBI Taxonomy" id="412755"/>
    <lineage>
        <taxon>unclassified sequences</taxon>
        <taxon>metagenomes</taxon>
        <taxon>ecological metagenomes</taxon>
    </lineage>
</organism>
<reference evidence="1" key="1">
    <citation type="journal article" date="2015" name="Nature">
        <title>Complex archaea that bridge the gap between prokaryotes and eukaryotes.</title>
        <authorList>
            <person name="Spang A."/>
            <person name="Saw J.H."/>
            <person name="Jorgensen S.L."/>
            <person name="Zaremba-Niedzwiedzka K."/>
            <person name="Martijn J."/>
            <person name="Lind A.E."/>
            <person name="van Eijk R."/>
            <person name="Schleper C."/>
            <person name="Guy L."/>
            <person name="Ettema T.J."/>
        </authorList>
    </citation>
    <scope>NUCLEOTIDE SEQUENCE</scope>
</reference>
<dbReference type="AlphaFoldDB" id="A0A0F9CKF0"/>
<feature type="non-terminal residue" evidence="1">
    <location>
        <position position="53"/>
    </location>
</feature>
<evidence type="ECO:0000313" key="1">
    <source>
        <dbReference type="EMBL" id="KKL49619.1"/>
    </source>
</evidence>